<evidence type="ECO:0000313" key="11">
    <source>
        <dbReference type="EMBL" id="BCJ68143.1"/>
    </source>
</evidence>
<dbReference type="InterPro" id="IPR007865">
    <property type="entry name" value="Aminopep_P_N"/>
</dbReference>
<dbReference type="InterPro" id="IPR052433">
    <property type="entry name" value="X-Pro_dipept-like"/>
</dbReference>
<dbReference type="SUPFAM" id="SSF55920">
    <property type="entry name" value="Creatinase/aminopeptidase"/>
    <property type="match status" value="1"/>
</dbReference>
<comment type="similarity">
    <text evidence="3 8">Belongs to the peptidase M24B family.</text>
</comment>
<dbReference type="SMART" id="SM01011">
    <property type="entry name" value="AMP_N"/>
    <property type="match status" value="1"/>
</dbReference>
<evidence type="ECO:0000259" key="10">
    <source>
        <dbReference type="SMART" id="SM01011"/>
    </source>
</evidence>
<dbReference type="GO" id="GO:0005829">
    <property type="term" value="C:cytosol"/>
    <property type="evidence" value="ECO:0007669"/>
    <property type="project" value="TreeGrafter"/>
</dbReference>
<evidence type="ECO:0000256" key="5">
    <source>
        <dbReference type="ARBA" id="ARBA00022723"/>
    </source>
</evidence>
<sequence>MTSDKQVKASHRNVPGSDAFRAFIASGWASRSTEPVPRVAVADHAADRRAAVSQRFPGERLVIPAGGLKVRSNDTDFTFRAHTAFAYLTGLGADSEPDSVLVLDPKPDGGHEAVVFFRPLASRDSEEFFADARFGEFWVGPRPTIQDIESRLGVSARHIDSLADALAKDAGAIRLRVVRAADEQVARRVDQARGGTATSEGATSGATAEPNEADEELARFLSGMRIVKDEWEIGEMRRAIAATHQGFDAIIAGLPEAVRKGRGERWVEGLFGLYARHEGNGLGYESICASGDHANTIHWTKNTGQVREGDLILVDAGVELDSLYTADITRTLPVSGRFSAVQRKIYEAVLEAQEAGMAAVKPGNKFSDIHAAANRVIARKLHEWGLLPDGVTLEQTLDPENGGLHRRWMVHGTSHHLGLDVHDCQMLLRKDYMDGELRPGMILTVEPGLYFKADDLVAPEEFRGIGVRIEDNVLVTEDGHENLSAAMPRTADDVEAWIAAVQSGAGA</sequence>
<dbReference type="Pfam" id="PF05195">
    <property type="entry name" value="AMP_N"/>
    <property type="match status" value="1"/>
</dbReference>
<keyword evidence="5 8" id="KW-0479">Metal-binding</keyword>
<dbReference type="Gene3D" id="3.90.230.10">
    <property type="entry name" value="Creatinase/methionine aminopeptidase superfamily"/>
    <property type="match status" value="1"/>
</dbReference>
<dbReference type="AlphaFoldDB" id="A0A810N987"/>
<evidence type="ECO:0000256" key="6">
    <source>
        <dbReference type="ARBA" id="ARBA00022801"/>
    </source>
</evidence>
<keyword evidence="11" id="KW-0645">Protease</keyword>
<feature type="compositionally biased region" description="Low complexity" evidence="9">
    <location>
        <begin position="194"/>
        <end position="209"/>
    </location>
</feature>
<evidence type="ECO:0000256" key="2">
    <source>
        <dbReference type="ARBA" id="ARBA00001936"/>
    </source>
</evidence>
<evidence type="ECO:0000256" key="4">
    <source>
        <dbReference type="ARBA" id="ARBA00012574"/>
    </source>
</evidence>
<dbReference type="PANTHER" id="PTHR43226">
    <property type="entry name" value="XAA-PRO AMINOPEPTIDASE 3"/>
    <property type="match status" value="1"/>
</dbReference>
<keyword evidence="7" id="KW-0464">Manganese</keyword>
<proteinExistence type="inferred from homology"/>
<evidence type="ECO:0000313" key="12">
    <source>
        <dbReference type="Proteomes" id="UP000680866"/>
    </source>
</evidence>
<dbReference type="SUPFAM" id="SSF53092">
    <property type="entry name" value="Creatinase/prolidase N-terminal domain"/>
    <property type="match status" value="1"/>
</dbReference>
<dbReference type="GO" id="GO:0006508">
    <property type="term" value="P:proteolysis"/>
    <property type="evidence" value="ECO:0007669"/>
    <property type="project" value="TreeGrafter"/>
</dbReference>
<evidence type="ECO:0000256" key="9">
    <source>
        <dbReference type="SAM" id="MobiDB-lite"/>
    </source>
</evidence>
<dbReference type="Proteomes" id="UP000680866">
    <property type="component" value="Chromosome"/>
</dbReference>
<dbReference type="InterPro" id="IPR001131">
    <property type="entry name" value="Peptidase_M24B_aminopep-P_CS"/>
</dbReference>
<accession>A0A810N987</accession>
<comment type="cofactor">
    <cofactor evidence="2">
        <name>Mn(2+)</name>
        <dbReference type="ChEBI" id="CHEBI:29035"/>
    </cofactor>
</comment>
<evidence type="ECO:0000256" key="8">
    <source>
        <dbReference type="RuleBase" id="RU000590"/>
    </source>
</evidence>
<reference evidence="11" key="1">
    <citation type="submission" date="2020-08" db="EMBL/GenBank/DDBJ databases">
        <title>Whole genome shotgun sequence of Polymorphospora rubra NBRC 101157.</title>
        <authorList>
            <person name="Komaki H."/>
            <person name="Tamura T."/>
        </authorList>
    </citation>
    <scope>NUCLEOTIDE SEQUENCE</scope>
    <source>
        <strain evidence="11">NBRC 101157</strain>
    </source>
</reference>
<dbReference type="Pfam" id="PF00557">
    <property type="entry name" value="Peptidase_M24"/>
    <property type="match status" value="1"/>
</dbReference>
<dbReference type="EC" id="3.4.11.9" evidence="4"/>
<dbReference type="PANTHER" id="PTHR43226:SF4">
    <property type="entry name" value="XAA-PRO AMINOPEPTIDASE 3"/>
    <property type="match status" value="1"/>
</dbReference>
<feature type="region of interest" description="Disordered" evidence="9">
    <location>
        <begin position="189"/>
        <end position="212"/>
    </location>
</feature>
<evidence type="ECO:0000256" key="1">
    <source>
        <dbReference type="ARBA" id="ARBA00001424"/>
    </source>
</evidence>
<dbReference type="InterPro" id="IPR029149">
    <property type="entry name" value="Creatin/AminoP/Spt16_N"/>
</dbReference>
<keyword evidence="11" id="KW-0031">Aminopeptidase</keyword>
<organism evidence="11 12">
    <name type="scientific">Polymorphospora rubra</name>
    <dbReference type="NCBI Taxonomy" id="338584"/>
    <lineage>
        <taxon>Bacteria</taxon>
        <taxon>Bacillati</taxon>
        <taxon>Actinomycetota</taxon>
        <taxon>Actinomycetes</taxon>
        <taxon>Micromonosporales</taxon>
        <taxon>Micromonosporaceae</taxon>
        <taxon>Polymorphospora</taxon>
    </lineage>
</organism>
<dbReference type="CDD" id="cd01087">
    <property type="entry name" value="Prolidase"/>
    <property type="match status" value="1"/>
</dbReference>
<feature type="domain" description="Aminopeptidase P N-terminal" evidence="10">
    <location>
        <begin position="39"/>
        <end position="186"/>
    </location>
</feature>
<name>A0A810N987_9ACTN</name>
<dbReference type="EMBL" id="AP023359">
    <property type="protein sequence ID" value="BCJ68143.1"/>
    <property type="molecule type" value="Genomic_DNA"/>
</dbReference>
<gene>
    <name evidence="11" type="ORF">Prubr_51640</name>
</gene>
<dbReference type="RefSeq" id="WP_212817434.1">
    <property type="nucleotide sequence ID" value="NZ_AP023359.1"/>
</dbReference>
<dbReference type="GO" id="GO:0030145">
    <property type="term" value="F:manganese ion binding"/>
    <property type="evidence" value="ECO:0007669"/>
    <property type="project" value="InterPro"/>
</dbReference>
<dbReference type="Gene3D" id="3.40.350.10">
    <property type="entry name" value="Creatinase/prolidase N-terminal domain"/>
    <property type="match status" value="1"/>
</dbReference>
<protein>
    <recommendedName>
        <fullName evidence="4">Xaa-Pro aminopeptidase</fullName>
        <ecNumber evidence="4">3.4.11.9</ecNumber>
    </recommendedName>
</protein>
<evidence type="ECO:0000256" key="7">
    <source>
        <dbReference type="ARBA" id="ARBA00023211"/>
    </source>
</evidence>
<keyword evidence="12" id="KW-1185">Reference proteome</keyword>
<dbReference type="InterPro" id="IPR036005">
    <property type="entry name" value="Creatinase/aminopeptidase-like"/>
</dbReference>
<comment type="catalytic activity">
    <reaction evidence="1">
        <text>Release of any N-terminal amino acid, including proline, that is linked to proline, even from a dipeptide or tripeptide.</text>
        <dbReference type="EC" id="3.4.11.9"/>
    </reaction>
</comment>
<keyword evidence="6" id="KW-0378">Hydrolase</keyword>
<dbReference type="PROSITE" id="PS00491">
    <property type="entry name" value="PROLINE_PEPTIDASE"/>
    <property type="match status" value="1"/>
</dbReference>
<dbReference type="GO" id="GO:0070006">
    <property type="term" value="F:metalloaminopeptidase activity"/>
    <property type="evidence" value="ECO:0007669"/>
    <property type="project" value="InterPro"/>
</dbReference>
<dbReference type="KEGG" id="pry:Prubr_51640"/>
<dbReference type="InterPro" id="IPR000994">
    <property type="entry name" value="Pept_M24"/>
</dbReference>
<evidence type="ECO:0000256" key="3">
    <source>
        <dbReference type="ARBA" id="ARBA00008766"/>
    </source>
</evidence>